<gene>
    <name evidence="1" type="ORF">ACFFSY_30810</name>
</gene>
<evidence type="ECO:0000313" key="1">
    <source>
        <dbReference type="EMBL" id="MFB9330359.1"/>
    </source>
</evidence>
<dbReference type="Pfam" id="PF04439">
    <property type="entry name" value="Adenyl_transf"/>
    <property type="match status" value="1"/>
</dbReference>
<dbReference type="EMBL" id="JBHMDO010000047">
    <property type="protein sequence ID" value="MFB9330359.1"/>
    <property type="molecule type" value="Genomic_DNA"/>
</dbReference>
<accession>A0ABV5KYQ6</accession>
<dbReference type="InterPro" id="IPR043519">
    <property type="entry name" value="NT_sf"/>
</dbReference>
<dbReference type="PIRSF" id="PIRSF000812">
    <property type="entry name" value="AAD"/>
    <property type="match status" value="1"/>
</dbReference>
<evidence type="ECO:0000313" key="2">
    <source>
        <dbReference type="Proteomes" id="UP001589747"/>
    </source>
</evidence>
<name>A0ABV5KYQ6_9BACL</name>
<organism evidence="1 2">
    <name type="scientific">Paenibacillus aurantiacus</name>
    <dbReference type="NCBI Taxonomy" id="1936118"/>
    <lineage>
        <taxon>Bacteria</taxon>
        <taxon>Bacillati</taxon>
        <taxon>Bacillota</taxon>
        <taxon>Bacilli</taxon>
        <taxon>Bacillales</taxon>
        <taxon>Paenibacillaceae</taxon>
        <taxon>Paenibacillus</taxon>
    </lineage>
</organism>
<dbReference type="Gene3D" id="3.30.460.10">
    <property type="entry name" value="Beta Polymerase, domain 2"/>
    <property type="match status" value="1"/>
</dbReference>
<comment type="caution">
    <text evidence="1">The sequence shown here is derived from an EMBL/GenBank/DDBJ whole genome shotgun (WGS) entry which is preliminary data.</text>
</comment>
<dbReference type="SUPFAM" id="SSF81631">
    <property type="entry name" value="PAP/OAS1 substrate-binding domain"/>
    <property type="match status" value="1"/>
</dbReference>
<dbReference type="Proteomes" id="UP001589747">
    <property type="component" value="Unassembled WGS sequence"/>
</dbReference>
<dbReference type="InterPro" id="IPR007530">
    <property type="entry name" value="Aminoglycoside_adenylylTfrase"/>
</dbReference>
<dbReference type="RefSeq" id="WP_377501468.1">
    <property type="nucleotide sequence ID" value="NZ_JBHMDO010000047.1"/>
</dbReference>
<keyword evidence="2" id="KW-1185">Reference proteome</keyword>
<dbReference type="SUPFAM" id="SSF81301">
    <property type="entry name" value="Nucleotidyltransferase"/>
    <property type="match status" value="1"/>
</dbReference>
<sequence>MRNEAQMMDLIMTTAREDERIRAVILNGSRANPEAKRDMFQDYDIVYVVVSVEDIIQERAWFDRFGERMIAQSSDEQLDVDRKLGDGFINMMQFADGNRLDLQLVQADRLEELKPDSLSVLLLDKDGLIGAFDPPSLRDYAVKPPTAREFAACANEFWWVSTYVAKGLWRDELIYAKTMMEGPVREMLVRMLRWLVGARTNYAADTGKFGKYLERYLSPDEWASYRRTYPDADPERMWDALLLMGELFRQAGREVAAACACSYPEKDDRLVAAHLAHVRRLAPEAMEYMNRDGHGRI</sequence>
<protein>
    <submittedName>
        <fullName evidence="1">Aminoglycoside 6-adenylyltransferase</fullName>
    </submittedName>
</protein>
<proteinExistence type="predicted"/>
<reference evidence="1 2" key="1">
    <citation type="submission" date="2024-09" db="EMBL/GenBank/DDBJ databases">
        <authorList>
            <person name="Sun Q."/>
            <person name="Mori K."/>
        </authorList>
    </citation>
    <scope>NUCLEOTIDE SEQUENCE [LARGE SCALE GENOMIC DNA]</scope>
    <source>
        <strain evidence="1 2">TISTR 2452</strain>
    </source>
</reference>
<dbReference type="Gene3D" id="1.20.120.330">
    <property type="entry name" value="Nucleotidyltransferases domain 2"/>
    <property type="match status" value="1"/>
</dbReference>